<proteinExistence type="predicted"/>
<evidence type="ECO:0000259" key="3">
    <source>
        <dbReference type="PROSITE" id="PS50977"/>
    </source>
</evidence>
<dbReference type="Pfam" id="PF00440">
    <property type="entry name" value="TetR_N"/>
    <property type="match status" value="1"/>
</dbReference>
<evidence type="ECO:0000313" key="4">
    <source>
        <dbReference type="EMBL" id="GAA5088432.1"/>
    </source>
</evidence>
<dbReference type="InterPro" id="IPR041586">
    <property type="entry name" value="PsrA_TetR_C"/>
</dbReference>
<dbReference type="SUPFAM" id="SSF46689">
    <property type="entry name" value="Homeodomain-like"/>
    <property type="match status" value="1"/>
</dbReference>
<dbReference type="PROSITE" id="PS50977">
    <property type="entry name" value="HTH_TETR_2"/>
    <property type="match status" value="1"/>
</dbReference>
<dbReference type="RefSeq" id="WP_345370085.1">
    <property type="nucleotide sequence ID" value="NZ_BAABKD010000008.1"/>
</dbReference>
<dbReference type="PANTHER" id="PTHR30055:SF235">
    <property type="entry name" value="TRANSCRIPTIONAL REGULATORY PROTEIN"/>
    <property type="match status" value="1"/>
</dbReference>
<dbReference type="EMBL" id="BAABKD010000008">
    <property type="protein sequence ID" value="GAA5088432.1"/>
    <property type="molecule type" value="Genomic_DNA"/>
</dbReference>
<sequence>MLKEVVKKNDDSMRQDALATREALLDAAEYLFTQQGHDATSLRQITTRAQANLAAVNYHFGNKEGLIEAVFKRRLEILNQERLLRLEALEQQAKQTGEPIKASAIVDAFFGTLIRIANEGNDAAWSLLERSMMDPAQFTRTLFAEECAEVLERYKQALFKALPHVPHEEIVWRFQFMLGATAFALSGTHALREVLGLEQSAAEDPTQAAERLLPRLMAFLLGGLRAPL</sequence>
<keyword evidence="5" id="KW-1185">Reference proteome</keyword>
<accession>A0ABP9M2D4</accession>
<dbReference type="SUPFAM" id="SSF48498">
    <property type="entry name" value="Tetracyclin repressor-like, C-terminal domain"/>
    <property type="match status" value="1"/>
</dbReference>
<comment type="caution">
    <text evidence="4">The sequence shown here is derived from an EMBL/GenBank/DDBJ whole genome shotgun (WGS) entry which is preliminary data.</text>
</comment>
<dbReference type="InterPro" id="IPR036271">
    <property type="entry name" value="Tet_transcr_reg_TetR-rel_C_sf"/>
</dbReference>
<evidence type="ECO:0000256" key="2">
    <source>
        <dbReference type="PROSITE-ProRule" id="PRU00335"/>
    </source>
</evidence>
<dbReference type="Gene3D" id="1.10.357.10">
    <property type="entry name" value="Tetracycline Repressor, domain 2"/>
    <property type="match status" value="1"/>
</dbReference>
<dbReference type="PANTHER" id="PTHR30055">
    <property type="entry name" value="HTH-TYPE TRANSCRIPTIONAL REGULATOR RUTR"/>
    <property type="match status" value="1"/>
</dbReference>
<evidence type="ECO:0000313" key="5">
    <source>
        <dbReference type="Proteomes" id="UP001500227"/>
    </source>
</evidence>
<gene>
    <name evidence="4" type="ORF">GCM10023337_10030</name>
</gene>
<dbReference type="InterPro" id="IPR009057">
    <property type="entry name" value="Homeodomain-like_sf"/>
</dbReference>
<evidence type="ECO:0000256" key="1">
    <source>
        <dbReference type="ARBA" id="ARBA00023125"/>
    </source>
</evidence>
<dbReference type="InterPro" id="IPR001647">
    <property type="entry name" value="HTH_TetR"/>
</dbReference>
<organism evidence="4 5">
    <name type="scientific">Paenalcaligenes hermetiae</name>
    <dbReference type="NCBI Taxonomy" id="1157987"/>
    <lineage>
        <taxon>Bacteria</taxon>
        <taxon>Pseudomonadati</taxon>
        <taxon>Pseudomonadota</taxon>
        <taxon>Betaproteobacteria</taxon>
        <taxon>Burkholderiales</taxon>
        <taxon>Alcaligenaceae</taxon>
        <taxon>Paenalcaligenes</taxon>
    </lineage>
</organism>
<keyword evidence="1 2" id="KW-0238">DNA-binding</keyword>
<feature type="DNA-binding region" description="H-T-H motif" evidence="2">
    <location>
        <begin position="41"/>
        <end position="60"/>
    </location>
</feature>
<dbReference type="InterPro" id="IPR050109">
    <property type="entry name" value="HTH-type_TetR-like_transc_reg"/>
</dbReference>
<name>A0ABP9M2D4_9BURK</name>
<dbReference type="PRINTS" id="PR00455">
    <property type="entry name" value="HTHTETR"/>
</dbReference>
<protein>
    <submittedName>
        <fullName evidence="4">TetR/AcrR family transcriptional regulator</fullName>
    </submittedName>
</protein>
<feature type="domain" description="HTH tetR-type" evidence="3">
    <location>
        <begin position="18"/>
        <end position="78"/>
    </location>
</feature>
<dbReference type="Pfam" id="PF17939">
    <property type="entry name" value="TetR_C_30"/>
    <property type="match status" value="1"/>
</dbReference>
<dbReference type="Proteomes" id="UP001500227">
    <property type="component" value="Unassembled WGS sequence"/>
</dbReference>
<reference evidence="5" key="1">
    <citation type="journal article" date="2019" name="Int. J. Syst. Evol. Microbiol.">
        <title>The Global Catalogue of Microorganisms (GCM) 10K type strain sequencing project: providing services to taxonomists for standard genome sequencing and annotation.</title>
        <authorList>
            <consortium name="The Broad Institute Genomics Platform"/>
            <consortium name="The Broad Institute Genome Sequencing Center for Infectious Disease"/>
            <person name="Wu L."/>
            <person name="Ma J."/>
        </authorList>
    </citation>
    <scope>NUCLEOTIDE SEQUENCE [LARGE SCALE GENOMIC DNA]</scope>
    <source>
        <strain evidence="5">JCM 18423</strain>
    </source>
</reference>